<dbReference type="Gene3D" id="1.10.443.10">
    <property type="entry name" value="Intergrase catalytic core"/>
    <property type="match status" value="1"/>
</dbReference>
<dbReference type="GO" id="GO:0015074">
    <property type="term" value="P:DNA integration"/>
    <property type="evidence" value="ECO:0007669"/>
    <property type="project" value="InterPro"/>
</dbReference>
<reference evidence="2 3" key="1">
    <citation type="submission" date="2018-11" db="EMBL/GenBank/DDBJ databases">
        <title>Paraburkholderia sp. DHOA04, isolated from soil.</title>
        <authorList>
            <person name="Gao Z.-H."/>
            <person name="Qiu L.-H."/>
            <person name="Fu J.-C."/>
        </authorList>
    </citation>
    <scope>NUCLEOTIDE SEQUENCE [LARGE SCALE GENOMIC DNA]</scope>
    <source>
        <strain evidence="2 3">DHOA04</strain>
    </source>
</reference>
<protein>
    <submittedName>
        <fullName evidence="2">Uncharacterized protein</fullName>
    </submittedName>
</protein>
<gene>
    <name evidence="2" type="ORF">D1Y85_26230</name>
</gene>
<dbReference type="EMBL" id="RQIS01000034">
    <property type="protein sequence ID" value="RQG99827.1"/>
    <property type="molecule type" value="Genomic_DNA"/>
</dbReference>
<comment type="caution">
    <text evidence="2">The sequence shown here is derived from an EMBL/GenBank/DDBJ whole genome shotgun (WGS) entry which is preliminary data.</text>
</comment>
<sequence length="659" mass="74082">MKSTIKFNGLGNVRYTVTFADNVGAWQSSRGSTDDACMELTYTDLITRHKQLLLADSPESKSRHQIFRNHVSTLVSYLSFNGKTTESKVGVEMLSAFDKRTRDYTESLQLAPRTILDRRSHLRAWRELANAVLAATGVTRDSHDANSGVSKFTRALRTAFAAQSEAPKTIARMAGASTSAVQRWLNGAVPNQRALPSLTRIEHALGLERNALRNLITQRPQAGDSPARGATTIPYRARQKAHTQAPYLLPESELCPGLLEEWNDFFSYKTATNPSFNRRKNSEWRLLPKSKIATKLSAAAHSGNLGCVTAHIAFNMLRAYFGFLRMPRRDGGFGIPQTELTTLAWFAVPDAVNSYLEFRTRRSDGIVHWGQKGFASFVCSLTSIDTGFLTQQPELGARLPKKWGDAITFESMCAKTHGLASAWKRKANGKSRNPEEPIRGLLVLSEPLAPLFRAITALDEAAANAAPGSLDEALHKRNALLLAMLIANPLRRRNFVLMTYAEDGSGNLYRRHDGFRLRFEAVDFKNEHGAANSAYDAPLPPDLSSRIEEYLQEFRPRLVRLNPFAPWVFPSRDGTRWDDLSRQIERVTKRLIPETPGFGTHAVRHLVPTDYLRKHPEDYPTVALLLHDKLETVIANYAHLRQDHSFSRWQEHLQTIRKE</sequence>
<accession>A0A3N6MB83</accession>
<dbReference type="Proteomes" id="UP000272778">
    <property type="component" value="Unassembled WGS sequence"/>
</dbReference>
<keyword evidence="3" id="KW-1185">Reference proteome</keyword>
<evidence type="ECO:0000313" key="2">
    <source>
        <dbReference type="EMBL" id="RQG99827.1"/>
    </source>
</evidence>
<organism evidence="2 3">
    <name type="scientific">Paraburkholderia dinghuensis</name>
    <dbReference type="NCBI Taxonomy" id="2305225"/>
    <lineage>
        <taxon>Bacteria</taxon>
        <taxon>Pseudomonadati</taxon>
        <taxon>Pseudomonadota</taxon>
        <taxon>Betaproteobacteria</taxon>
        <taxon>Burkholderiales</taxon>
        <taxon>Burkholderiaceae</taxon>
        <taxon>Paraburkholderia</taxon>
    </lineage>
</organism>
<dbReference type="OrthoDB" id="58521at2"/>
<dbReference type="SUPFAM" id="SSF56349">
    <property type="entry name" value="DNA breaking-rejoining enzymes"/>
    <property type="match status" value="1"/>
</dbReference>
<proteinExistence type="predicted"/>
<dbReference type="GO" id="GO:0006310">
    <property type="term" value="P:DNA recombination"/>
    <property type="evidence" value="ECO:0007669"/>
    <property type="project" value="UniProtKB-KW"/>
</dbReference>
<dbReference type="InterPro" id="IPR013762">
    <property type="entry name" value="Integrase-like_cat_sf"/>
</dbReference>
<dbReference type="InterPro" id="IPR011010">
    <property type="entry name" value="DNA_brk_join_enz"/>
</dbReference>
<name>A0A3N6MB83_9BURK</name>
<dbReference type="GO" id="GO:0003677">
    <property type="term" value="F:DNA binding"/>
    <property type="evidence" value="ECO:0007669"/>
    <property type="project" value="InterPro"/>
</dbReference>
<dbReference type="AlphaFoldDB" id="A0A3N6MB83"/>
<evidence type="ECO:0000313" key="3">
    <source>
        <dbReference type="Proteomes" id="UP000272778"/>
    </source>
</evidence>
<keyword evidence="1" id="KW-0233">DNA recombination</keyword>
<dbReference type="RefSeq" id="WP_124153994.1">
    <property type="nucleotide sequence ID" value="NZ_RQIS01000034.1"/>
</dbReference>
<evidence type="ECO:0000256" key="1">
    <source>
        <dbReference type="ARBA" id="ARBA00023172"/>
    </source>
</evidence>